<evidence type="ECO:0000313" key="3">
    <source>
        <dbReference type="Proteomes" id="UP000305709"/>
    </source>
</evidence>
<evidence type="ECO:0000256" key="1">
    <source>
        <dbReference type="SAM" id="MobiDB-lite"/>
    </source>
</evidence>
<reference evidence="2 3" key="1">
    <citation type="submission" date="2019-06" db="EMBL/GenBank/DDBJ databases">
        <authorList>
            <person name="Jiang L."/>
        </authorList>
    </citation>
    <scope>NUCLEOTIDE SEQUENCE [LARGE SCALE GENOMIC DNA]</scope>
    <source>
        <strain evidence="2 3">YIM 48858</strain>
    </source>
</reference>
<feature type="region of interest" description="Disordered" evidence="1">
    <location>
        <begin position="192"/>
        <end position="228"/>
    </location>
</feature>
<dbReference type="Proteomes" id="UP000305709">
    <property type="component" value="Unassembled WGS sequence"/>
</dbReference>
<gene>
    <name evidence="2" type="ORF">FHG71_14935</name>
</gene>
<sequence>MIEDVAGAPGLSETDRNSIGSLGFGALVAPALRRGESNPLWTIVSVSATPRRWTPNEISLAEEVAERTWAAVERARAEAALRESEERQAFLLALSDALGALVTPLEIAAVATARLCEHLGVDRVLYGEIAGDRLTVERDHTRGVPSLVGEHSLKPFGPDFLAVYKPGEVILVDDVARDPKRPIRRATRCVAGRSRPLPTPSCSRRAMRSACSPSKAQRLALGRRPRRS</sequence>
<proteinExistence type="predicted"/>
<feature type="compositionally biased region" description="Low complexity" evidence="1">
    <location>
        <begin position="200"/>
        <end position="214"/>
    </location>
</feature>
<dbReference type="RefSeq" id="WP_139082499.1">
    <property type="nucleotide sequence ID" value="NZ_VDFV01000025.1"/>
</dbReference>
<dbReference type="InterPro" id="IPR029016">
    <property type="entry name" value="GAF-like_dom_sf"/>
</dbReference>
<evidence type="ECO:0000313" key="2">
    <source>
        <dbReference type="EMBL" id="TNC68276.1"/>
    </source>
</evidence>
<dbReference type="EMBL" id="VDFV01000025">
    <property type="protein sequence ID" value="TNC68276.1"/>
    <property type="molecule type" value="Genomic_DNA"/>
</dbReference>
<accession>A0A5C4N7K1</accession>
<dbReference type="AlphaFoldDB" id="A0A5C4N7K1"/>
<protein>
    <recommendedName>
        <fullName evidence="4">GAF domain-containing protein</fullName>
    </recommendedName>
</protein>
<comment type="caution">
    <text evidence="2">The sequence shown here is derived from an EMBL/GenBank/DDBJ whole genome shotgun (WGS) entry which is preliminary data.</text>
</comment>
<dbReference type="Gene3D" id="3.30.450.40">
    <property type="match status" value="2"/>
</dbReference>
<keyword evidence="3" id="KW-1185">Reference proteome</keyword>
<evidence type="ECO:0008006" key="4">
    <source>
        <dbReference type="Google" id="ProtNLM"/>
    </source>
</evidence>
<organism evidence="2 3">
    <name type="scientific">Rubellimicrobium roseum</name>
    <dbReference type="NCBI Taxonomy" id="687525"/>
    <lineage>
        <taxon>Bacteria</taxon>
        <taxon>Pseudomonadati</taxon>
        <taxon>Pseudomonadota</taxon>
        <taxon>Alphaproteobacteria</taxon>
        <taxon>Rhodobacterales</taxon>
        <taxon>Roseobacteraceae</taxon>
        <taxon>Rubellimicrobium</taxon>
    </lineage>
</organism>
<dbReference type="SUPFAM" id="SSF55781">
    <property type="entry name" value="GAF domain-like"/>
    <property type="match status" value="2"/>
</dbReference>
<name>A0A5C4N7K1_9RHOB</name>